<keyword evidence="1" id="KW-1133">Transmembrane helix</keyword>
<protein>
    <recommendedName>
        <fullName evidence="4">Anti-sigma-M factor RsmA</fullName>
    </recommendedName>
</protein>
<evidence type="ECO:0000313" key="3">
    <source>
        <dbReference type="Proteomes" id="UP000286208"/>
    </source>
</evidence>
<comment type="caution">
    <text evidence="2">The sequence shown here is derived from an EMBL/GenBank/DDBJ whole genome shotgun (WGS) entry which is preliminary data.</text>
</comment>
<name>A0A3S3ADL8_9NOCA</name>
<accession>A0A3S3ADL8</accession>
<evidence type="ECO:0000313" key="2">
    <source>
        <dbReference type="EMBL" id="RVW07714.1"/>
    </source>
</evidence>
<gene>
    <name evidence="2" type="ORF">EGT67_19940</name>
</gene>
<dbReference type="RefSeq" id="WP_127917830.1">
    <property type="nucleotide sequence ID" value="NZ_RKLP01000011.1"/>
</dbReference>
<keyword evidence="1" id="KW-0472">Membrane</keyword>
<evidence type="ECO:0000256" key="1">
    <source>
        <dbReference type="SAM" id="Phobius"/>
    </source>
</evidence>
<dbReference type="OrthoDB" id="4566632at2"/>
<sequence>MAVHDGAEMLGPPFSAELLADLHAGVLPADVSARLWPLVRQDSDALAVLDALDTVSARLGEVGRDHSIGTPVPPEIAARINSALEQQDAGSAGVVTSLADAPSRRRAATWLAVAVAATAAAVALVFALTGLDGADSTAPVVIATPTSTTSGEAVADLGSDLDGGQALALVRGATGGADVGRLADPGIRGACLQANGIEPTTPVLGARAVRFRGVDAVLMLVAGPRPPALTALVVGAGCDASTPDLLSQAEIG</sequence>
<reference evidence="2 3" key="1">
    <citation type="submission" date="2018-11" db="EMBL/GenBank/DDBJ databases">
        <title>Rhodococcus spongicola sp. nov. and Rhodococcus xishaensis sp. nov. from marine sponges.</title>
        <authorList>
            <person name="Li L."/>
            <person name="Lin H.W."/>
        </authorList>
    </citation>
    <scope>NUCLEOTIDE SEQUENCE [LARGE SCALE GENOMIC DNA]</scope>
    <source>
        <strain evidence="2 3">CCTCC AB2014297</strain>
    </source>
</reference>
<organism evidence="2 3">
    <name type="scientific">Prescottella agglutinans</name>
    <dbReference type="NCBI Taxonomy" id="1644129"/>
    <lineage>
        <taxon>Bacteria</taxon>
        <taxon>Bacillati</taxon>
        <taxon>Actinomycetota</taxon>
        <taxon>Actinomycetes</taxon>
        <taxon>Mycobacteriales</taxon>
        <taxon>Nocardiaceae</taxon>
        <taxon>Prescottella</taxon>
    </lineage>
</organism>
<dbReference type="Proteomes" id="UP000286208">
    <property type="component" value="Unassembled WGS sequence"/>
</dbReference>
<feature type="transmembrane region" description="Helical" evidence="1">
    <location>
        <begin position="107"/>
        <end position="128"/>
    </location>
</feature>
<keyword evidence="3" id="KW-1185">Reference proteome</keyword>
<dbReference type="AlphaFoldDB" id="A0A3S3ADL8"/>
<proteinExistence type="predicted"/>
<keyword evidence="1" id="KW-0812">Transmembrane</keyword>
<dbReference type="EMBL" id="RKLP01000011">
    <property type="protein sequence ID" value="RVW07714.1"/>
    <property type="molecule type" value="Genomic_DNA"/>
</dbReference>
<evidence type="ECO:0008006" key="4">
    <source>
        <dbReference type="Google" id="ProtNLM"/>
    </source>
</evidence>